<dbReference type="Gene3D" id="1.10.3730.20">
    <property type="match status" value="1"/>
</dbReference>
<keyword evidence="14" id="KW-1185">Reference proteome</keyword>
<feature type="domain" description="EamA" evidence="12">
    <location>
        <begin position="152"/>
        <end position="287"/>
    </location>
</feature>
<evidence type="ECO:0000313" key="13">
    <source>
        <dbReference type="EMBL" id="NMH87313.1"/>
    </source>
</evidence>
<comment type="subcellular location">
    <subcellularLocation>
        <location evidence="1">Cell membrane</location>
        <topology evidence="1">Multi-pass membrane protein</topology>
    </subcellularLocation>
</comment>
<feature type="transmembrane region" description="Helical" evidence="11">
    <location>
        <begin position="6"/>
        <end position="23"/>
    </location>
</feature>
<name>A0ABX1RX16_9FLAO</name>
<reference evidence="13 14" key="1">
    <citation type="submission" date="2020-04" db="EMBL/GenBank/DDBJ databases">
        <title>A Flavivirga sp. nov.</title>
        <authorList>
            <person name="Sun X."/>
        </authorList>
    </citation>
    <scope>NUCLEOTIDE SEQUENCE [LARGE SCALE GENOMIC DNA]</scope>
    <source>
        <strain evidence="13 14">Y03</strain>
    </source>
</reference>
<accession>A0ABX1RX16</accession>
<comment type="caution">
    <text evidence="13">The sequence shown here is derived from an EMBL/GenBank/DDBJ whole genome shotgun (WGS) entry which is preliminary data.</text>
</comment>
<feature type="transmembrane region" description="Helical" evidence="11">
    <location>
        <begin position="90"/>
        <end position="110"/>
    </location>
</feature>
<feature type="transmembrane region" description="Helical" evidence="11">
    <location>
        <begin position="182"/>
        <end position="201"/>
    </location>
</feature>
<evidence type="ECO:0000256" key="10">
    <source>
        <dbReference type="ARBA" id="ARBA00023136"/>
    </source>
</evidence>
<dbReference type="InterPro" id="IPR000390">
    <property type="entry name" value="Small_drug/metabolite_transptr"/>
</dbReference>
<dbReference type="Pfam" id="PF00892">
    <property type="entry name" value="EamA"/>
    <property type="match status" value="2"/>
</dbReference>
<dbReference type="SUPFAM" id="SSF103481">
    <property type="entry name" value="Multidrug resistance efflux transporter EmrE"/>
    <property type="match status" value="2"/>
</dbReference>
<keyword evidence="7" id="KW-0448">Lipopolysaccharide biosynthesis</keyword>
<dbReference type="RefSeq" id="WP_169671682.1">
    <property type="nucleotide sequence ID" value="NZ_JABBHF010000003.1"/>
</dbReference>
<evidence type="ECO:0000256" key="7">
    <source>
        <dbReference type="ARBA" id="ARBA00022985"/>
    </source>
</evidence>
<feature type="transmembrane region" description="Helical" evidence="11">
    <location>
        <begin position="154"/>
        <end position="170"/>
    </location>
</feature>
<feature type="transmembrane region" description="Helical" evidence="11">
    <location>
        <begin position="271"/>
        <end position="289"/>
    </location>
</feature>
<dbReference type="Proteomes" id="UP000746690">
    <property type="component" value="Unassembled WGS sequence"/>
</dbReference>
<evidence type="ECO:0000256" key="8">
    <source>
        <dbReference type="ARBA" id="ARBA00022989"/>
    </source>
</evidence>
<dbReference type="PANTHER" id="PTHR30561:SF9">
    <property type="entry name" value="4-AMINO-4-DEOXY-L-ARABINOSE-PHOSPHOUNDECAPRENOL FLIPPASE SUBUNIT ARNF-RELATED"/>
    <property type="match status" value="1"/>
</dbReference>
<keyword evidence="8 11" id="KW-1133">Transmembrane helix</keyword>
<feature type="transmembrane region" description="Helical" evidence="11">
    <location>
        <begin position="222"/>
        <end position="240"/>
    </location>
</feature>
<dbReference type="EMBL" id="JABBHF010000003">
    <property type="protein sequence ID" value="NMH87313.1"/>
    <property type="molecule type" value="Genomic_DNA"/>
</dbReference>
<evidence type="ECO:0000256" key="1">
    <source>
        <dbReference type="ARBA" id="ARBA00004651"/>
    </source>
</evidence>
<feature type="transmembrane region" description="Helical" evidence="11">
    <location>
        <begin position="59"/>
        <end position="78"/>
    </location>
</feature>
<protein>
    <submittedName>
        <fullName evidence="13">EamA family transporter</fullName>
    </submittedName>
</protein>
<feature type="transmembrane region" description="Helical" evidence="11">
    <location>
        <begin position="116"/>
        <end position="134"/>
    </location>
</feature>
<dbReference type="InterPro" id="IPR037185">
    <property type="entry name" value="EmrE-like"/>
</dbReference>
<evidence type="ECO:0000256" key="11">
    <source>
        <dbReference type="SAM" id="Phobius"/>
    </source>
</evidence>
<dbReference type="PANTHER" id="PTHR30561">
    <property type="entry name" value="SMR FAMILY PROTON-DEPENDENT DRUG EFFLUX TRANSPORTER SUGE"/>
    <property type="match status" value="1"/>
</dbReference>
<dbReference type="InterPro" id="IPR000620">
    <property type="entry name" value="EamA_dom"/>
</dbReference>
<feature type="domain" description="EamA" evidence="12">
    <location>
        <begin position="7"/>
        <end position="132"/>
    </location>
</feature>
<evidence type="ECO:0000259" key="12">
    <source>
        <dbReference type="Pfam" id="PF00892"/>
    </source>
</evidence>
<evidence type="ECO:0000256" key="6">
    <source>
        <dbReference type="ARBA" id="ARBA00022692"/>
    </source>
</evidence>
<evidence type="ECO:0000256" key="2">
    <source>
        <dbReference type="ARBA" id="ARBA00022475"/>
    </source>
</evidence>
<evidence type="ECO:0000256" key="3">
    <source>
        <dbReference type="ARBA" id="ARBA00022516"/>
    </source>
</evidence>
<feature type="transmembrane region" description="Helical" evidence="11">
    <location>
        <begin position="35"/>
        <end position="53"/>
    </location>
</feature>
<keyword evidence="4" id="KW-0997">Cell inner membrane</keyword>
<keyword evidence="10 11" id="KW-0472">Membrane</keyword>
<evidence type="ECO:0000256" key="4">
    <source>
        <dbReference type="ARBA" id="ARBA00022519"/>
    </source>
</evidence>
<organism evidence="13 14">
    <name type="scientific">Flavivirga algicola</name>
    <dbReference type="NCBI Taxonomy" id="2729136"/>
    <lineage>
        <taxon>Bacteria</taxon>
        <taxon>Pseudomonadati</taxon>
        <taxon>Bacteroidota</taxon>
        <taxon>Flavobacteriia</taxon>
        <taxon>Flavobacteriales</taxon>
        <taxon>Flavobacteriaceae</taxon>
        <taxon>Flavivirga</taxon>
    </lineage>
</organism>
<evidence type="ECO:0000256" key="9">
    <source>
        <dbReference type="ARBA" id="ARBA00023098"/>
    </source>
</evidence>
<gene>
    <name evidence="13" type="ORF">HHX25_07345</name>
</gene>
<sequence>MATTPFLLVLISIFTHAYWNYLIKSSENKHVFTAFSKLAEIVIFAIPAMYFFSSTDFKIDFLWLILIASIITFLNYYFLSSAYKYGELSLVYPVSRSSIIFLPVLAYFIIGETINTTGVAAIILIILGTFIMHLDSFDKRGFLTVLKSISNKGSIYALLAALTVAGYTLWDKISITKMQPFLYFYSYTFLIACFYNSFIYFKFSKSNLVNEWTKNKTKIIQVGFFNSFTYILVLTALTMSKASYVGGLRQLSIVIGVFFGYKLLNEKLNKSKIIGVVISILGGSLIYIAK</sequence>
<keyword evidence="2" id="KW-1003">Cell membrane</keyword>
<keyword evidence="9" id="KW-0443">Lipid metabolism</keyword>
<keyword evidence="6 11" id="KW-0812">Transmembrane</keyword>
<proteinExistence type="predicted"/>
<evidence type="ECO:0000256" key="5">
    <source>
        <dbReference type="ARBA" id="ARBA00022556"/>
    </source>
</evidence>
<feature type="transmembrane region" description="Helical" evidence="11">
    <location>
        <begin position="246"/>
        <end position="264"/>
    </location>
</feature>
<evidence type="ECO:0000313" key="14">
    <source>
        <dbReference type="Proteomes" id="UP000746690"/>
    </source>
</evidence>
<keyword evidence="3" id="KW-0444">Lipid biosynthesis</keyword>
<keyword evidence="5" id="KW-0441">Lipid A biosynthesis</keyword>